<evidence type="ECO:0000313" key="3">
    <source>
        <dbReference type="Proteomes" id="UP001260188"/>
    </source>
</evidence>
<dbReference type="EMBL" id="JAVIZA010000001">
    <property type="protein sequence ID" value="MDR6167703.1"/>
    <property type="molecule type" value="Genomic_DNA"/>
</dbReference>
<gene>
    <name evidence="2" type="ORF">QE367_001907</name>
</gene>
<keyword evidence="3" id="KW-1185">Reference proteome</keyword>
<evidence type="ECO:0000313" key="2">
    <source>
        <dbReference type="EMBL" id="MDR6167703.1"/>
    </source>
</evidence>
<proteinExistence type="predicted"/>
<accession>A0ABU1I3I2</accession>
<reference evidence="2 3" key="1">
    <citation type="submission" date="2023-08" db="EMBL/GenBank/DDBJ databases">
        <title>Functional and genomic diversity of the sorghum phyllosphere microbiome.</title>
        <authorList>
            <person name="Shade A."/>
        </authorList>
    </citation>
    <scope>NUCLEOTIDE SEQUENCE [LARGE SCALE GENOMIC DNA]</scope>
    <source>
        <strain evidence="2 3">SORGH_AS_0919</strain>
    </source>
</reference>
<comment type="caution">
    <text evidence="2">The sequence shown here is derived from an EMBL/GenBank/DDBJ whole genome shotgun (WGS) entry which is preliminary data.</text>
</comment>
<dbReference type="Pfam" id="PF10615">
    <property type="entry name" value="DUF2470"/>
    <property type="match status" value="1"/>
</dbReference>
<sequence length="102" mass="11117">MTHVFDADAISGVLGHMNDDHRDDNLLIARAFGEPDAAAATMTHFDGDGGDWQAVGPDGGIREIRVAWPGGPITERREVRREIVALYDEACARLGVEPRPHD</sequence>
<name>A0ABU1I3I2_9MICO</name>
<dbReference type="RefSeq" id="WP_023953713.1">
    <property type="nucleotide sequence ID" value="NZ_CP018134.1"/>
</dbReference>
<evidence type="ECO:0000259" key="1">
    <source>
        <dbReference type="Pfam" id="PF10615"/>
    </source>
</evidence>
<dbReference type="Proteomes" id="UP001260188">
    <property type="component" value="Unassembled WGS sequence"/>
</dbReference>
<dbReference type="InterPro" id="IPR019595">
    <property type="entry name" value="DUF2470"/>
</dbReference>
<organism evidence="2 3">
    <name type="scientific">Microbacterium paludicola</name>
    <dbReference type="NCBI Taxonomy" id="300019"/>
    <lineage>
        <taxon>Bacteria</taxon>
        <taxon>Bacillati</taxon>
        <taxon>Actinomycetota</taxon>
        <taxon>Actinomycetes</taxon>
        <taxon>Micrococcales</taxon>
        <taxon>Microbacteriaceae</taxon>
        <taxon>Microbacterium</taxon>
    </lineage>
</organism>
<dbReference type="Gene3D" id="3.20.180.10">
    <property type="entry name" value="PNP-oxidase-like"/>
    <property type="match status" value="1"/>
</dbReference>
<dbReference type="InterPro" id="IPR037119">
    <property type="entry name" value="Haem_oxidase_HugZ-like_sf"/>
</dbReference>
<protein>
    <recommendedName>
        <fullName evidence="1">DUF2470 domain-containing protein</fullName>
    </recommendedName>
</protein>
<feature type="domain" description="DUF2470" evidence="1">
    <location>
        <begin position="12"/>
        <end position="86"/>
    </location>
</feature>